<reference evidence="2" key="1">
    <citation type="submission" date="2017-09" db="EMBL/GenBank/DDBJ databases">
        <title>The Reconstruction of 2,631 Draft Metagenome-Assembled Genomes from the Global Oceans.</title>
        <authorList>
            <person name="Tully B.J."/>
            <person name="Graham E.D."/>
            <person name="Heidelberg J.F."/>
        </authorList>
    </citation>
    <scope>NUCLEOTIDE SEQUENCE [LARGE SCALE GENOMIC DNA]</scope>
</reference>
<proteinExistence type="predicted"/>
<evidence type="ECO:0000313" key="1">
    <source>
        <dbReference type="EMBL" id="MAH62501.1"/>
    </source>
</evidence>
<organism evidence="1 2">
    <name type="scientific">SAR324 cluster bacterium</name>
    <dbReference type="NCBI Taxonomy" id="2024889"/>
    <lineage>
        <taxon>Bacteria</taxon>
        <taxon>Deltaproteobacteria</taxon>
        <taxon>SAR324 cluster</taxon>
    </lineage>
</organism>
<dbReference type="EMBL" id="NZEX01000035">
    <property type="protein sequence ID" value="MAH62501.1"/>
    <property type="molecule type" value="Genomic_DNA"/>
</dbReference>
<accession>A0A2D6YH47</accession>
<protein>
    <submittedName>
        <fullName evidence="1">Uncharacterized protein</fullName>
    </submittedName>
</protein>
<dbReference type="AlphaFoldDB" id="A0A2D6YH47"/>
<sequence length="234" mass="27936">MLRRPAQPGVIFQHQQDRQLPAATSQLLQLCQLLYQHGFFFEDCQLTELERCEQVLQRFFGLNLSWWPQLAPRPRLQQFLDFATRSQWDVQMAQQQLLRKIRRIFQQLNQNAPQPQTLRRSLIQSSQGRPAPLLSDFLIFLESYHHLVLQGDTQSIADEEEEIPDRQYSVRDILKLRRQMEERLEQRAFVKAIVSQISFQQGLREEDFLNPTTRRQLFRDNPNRPKEDPNRLVD</sequence>
<name>A0A2D6YH47_9DELT</name>
<gene>
    <name evidence="1" type="ORF">CMN54_03445</name>
</gene>
<dbReference type="Proteomes" id="UP000226525">
    <property type="component" value="Unassembled WGS sequence"/>
</dbReference>
<evidence type="ECO:0000313" key="2">
    <source>
        <dbReference type="Proteomes" id="UP000226525"/>
    </source>
</evidence>
<comment type="caution">
    <text evidence="1">The sequence shown here is derived from an EMBL/GenBank/DDBJ whole genome shotgun (WGS) entry which is preliminary data.</text>
</comment>